<proteinExistence type="predicted"/>
<accession>A0A4U5MJL7</accession>
<evidence type="ECO:0000259" key="1">
    <source>
        <dbReference type="Pfam" id="PF07731"/>
    </source>
</evidence>
<protein>
    <recommendedName>
        <fullName evidence="1">Plastocyanin-like domain-containing protein</fullName>
    </recommendedName>
</protein>
<reference evidence="2 3" key="2">
    <citation type="journal article" date="2019" name="G3 (Bethesda)">
        <title>Hybrid Assembly of the Genome of the Entomopathogenic Nematode Steinernema carpocapsae Identifies the X-Chromosome.</title>
        <authorList>
            <person name="Serra L."/>
            <person name="Macchietto M."/>
            <person name="Macias-Munoz A."/>
            <person name="McGill C.J."/>
            <person name="Rodriguez I.M."/>
            <person name="Rodriguez B."/>
            <person name="Murad R."/>
            <person name="Mortazavi A."/>
        </authorList>
    </citation>
    <scope>NUCLEOTIDE SEQUENCE [LARGE SCALE GENOMIC DNA]</scope>
    <source>
        <strain evidence="2 3">ALL</strain>
    </source>
</reference>
<reference evidence="2 3" key="1">
    <citation type="journal article" date="2015" name="Genome Biol.">
        <title>Comparative genomics of Steinernema reveals deeply conserved gene regulatory networks.</title>
        <authorList>
            <person name="Dillman A.R."/>
            <person name="Macchietto M."/>
            <person name="Porter C.F."/>
            <person name="Rogers A."/>
            <person name="Williams B."/>
            <person name="Antoshechkin I."/>
            <person name="Lee M.M."/>
            <person name="Goodwin Z."/>
            <person name="Lu X."/>
            <person name="Lewis E.E."/>
            <person name="Goodrich-Blair H."/>
            <person name="Stock S.P."/>
            <person name="Adams B.J."/>
            <person name="Sternberg P.W."/>
            <person name="Mortazavi A."/>
        </authorList>
    </citation>
    <scope>NUCLEOTIDE SEQUENCE [LARGE SCALE GENOMIC DNA]</scope>
    <source>
        <strain evidence="2 3">ALL</strain>
    </source>
</reference>
<feature type="domain" description="Plastocyanin-like" evidence="1">
    <location>
        <begin position="58"/>
        <end position="150"/>
    </location>
</feature>
<evidence type="ECO:0000313" key="2">
    <source>
        <dbReference type="EMBL" id="TKR69452.1"/>
    </source>
</evidence>
<dbReference type="GO" id="GO:0016491">
    <property type="term" value="F:oxidoreductase activity"/>
    <property type="evidence" value="ECO:0007669"/>
    <property type="project" value="InterPro"/>
</dbReference>
<dbReference type="Pfam" id="PF07731">
    <property type="entry name" value="Cu-oxidase_2"/>
    <property type="match status" value="1"/>
</dbReference>
<dbReference type="GO" id="GO:0005507">
    <property type="term" value="F:copper ion binding"/>
    <property type="evidence" value="ECO:0007669"/>
    <property type="project" value="InterPro"/>
</dbReference>
<gene>
    <name evidence="2" type="ORF">L596_021613</name>
</gene>
<organism evidence="2 3">
    <name type="scientific">Steinernema carpocapsae</name>
    <name type="common">Entomopathogenic nematode</name>
    <dbReference type="NCBI Taxonomy" id="34508"/>
    <lineage>
        <taxon>Eukaryota</taxon>
        <taxon>Metazoa</taxon>
        <taxon>Ecdysozoa</taxon>
        <taxon>Nematoda</taxon>
        <taxon>Chromadorea</taxon>
        <taxon>Rhabditida</taxon>
        <taxon>Tylenchina</taxon>
        <taxon>Panagrolaimomorpha</taxon>
        <taxon>Strongyloidoidea</taxon>
        <taxon>Steinernematidae</taxon>
        <taxon>Steinernema</taxon>
    </lineage>
</organism>
<dbReference type="STRING" id="34508.A0A4U5MJL7"/>
<dbReference type="InterPro" id="IPR011706">
    <property type="entry name" value="Cu-oxidase_C"/>
</dbReference>
<name>A0A4U5MJL7_STECR</name>
<dbReference type="AlphaFoldDB" id="A0A4U5MJL7"/>
<sequence>MNEKEMLQQKTFTDEEYFMNMHYDSHVDPWIFKLPRAIPYFNEDRIAHLQYGRWWQARKGYAHSVHVHGTHFYVMKVGFPNYDRDGMVTTMNPDIPCTDMNDKCISLKWTNSSWLSGNVPDILPSPTFRFAVVFSAGGYVVLRFKATNAG</sequence>
<comment type="caution">
    <text evidence="2">The sequence shown here is derived from an EMBL/GenBank/DDBJ whole genome shotgun (WGS) entry which is preliminary data.</text>
</comment>
<dbReference type="SUPFAM" id="SSF49503">
    <property type="entry name" value="Cupredoxins"/>
    <property type="match status" value="1"/>
</dbReference>
<evidence type="ECO:0000313" key="3">
    <source>
        <dbReference type="Proteomes" id="UP000298663"/>
    </source>
</evidence>
<dbReference type="InterPro" id="IPR008972">
    <property type="entry name" value="Cupredoxin"/>
</dbReference>
<keyword evidence="3" id="KW-1185">Reference proteome</keyword>
<dbReference type="Proteomes" id="UP000298663">
    <property type="component" value="Unassembled WGS sequence"/>
</dbReference>
<dbReference type="Gene3D" id="2.60.40.420">
    <property type="entry name" value="Cupredoxins - blue copper proteins"/>
    <property type="match status" value="1"/>
</dbReference>
<dbReference type="OrthoDB" id="2121828at2759"/>
<dbReference type="EMBL" id="AZBU02000007">
    <property type="protein sequence ID" value="TKR69452.1"/>
    <property type="molecule type" value="Genomic_DNA"/>
</dbReference>